<dbReference type="EMBL" id="CP013002">
    <property type="protein sequence ID" value="ALL13835.1"/>
    <property type="molecule type" value="Genomic_DNA"/>
</dbReference>
<dbReference type="GO" id="GO:0071972">
    <property type="term" value="F:peptidoglycan L,D-transpeptidase activity"/>
    <property type="evidence" value="ECO:0007669"/>
    <property type="project" value="TreeGrafter"/>
</dbReference>
<protein>
    <submittedName>
        <fullName evidence="17">Penicillin-binding protein</fullName>
    </submittedName>
</protein>
<keyword evidence="9" id="KW-0133">Cell shape</keyword>
<feature type="domain" description="Penicillin-binding protein dimerisation" evidence="16">
    <location>
        <begin position="66"/>
        <end position="241"/>
    </location>
</feature>
<dbReference type="GO" id="GO:0009252">
    <property type="term" value="P:peptidoglycan biosynthetic process"/>
    <property type="evidence" value="ECO:0007669"/>
    <property type="project" value="UniProtKB-KW"/>
</dbReference>
<keyword evidence="6" id="KW-0645">Protease</keyword>
<dbReference type="InterPro" id="IPR017790">
    <property type="entry name" value="Penicillin-binding_protein_2"/>
</dbReference>
<dbReference type="PANTHER" id="PTHR30627:SF2">
    <property type="entry name" value="PEPTIDOGLYCAN D,D-TRANSPEPTIDASE MRDA"/>
    <property type="match status" value="1"/>
</dbReference>
<dbReference type="Pfam" id="PF03717">
    <property type="entry name" value="PBP_dimer"/>
    <property type="match status" value="1"/>
</dbReference>
<keyword evidence="3" id="KW-1003">Cell membrane</keyword>
<dbReference type="GO" id="GO:0005886">
    <property type="term" value="C:plasma membrane"/>
    <property type="evidence" value="ECO:0007669"/>
    <property type="project" value="UniProtKB-SubCell"/>
</dbReference>
<reference evidence="17 18" key="1">
    <citation type="submission" date="2015-10" db="EMBL/GenBank/DDBJ databases">
        <title>Conservation of the essential genome among Caulobacter and Brevundimonas species.</title>
        <authorList>
            <person name="Scott D."/>
            <person name="Ely B."/>
        </authorList>
    </citation>
    <scope>NUCLEOTIDE SEQUENCE [LARGE SCALE GENOMIC DNA]</scope>
    <source>
        <strain evidence="17 18">CB4</strain>
    </source>
</reference>
<dbReference type="InterPro" id="IPR012338">
    <property type="entry name" value="Beta-lactam/transpept-like"/>
</dbReference>
<evidence type="ECO:0000256" key="11">
    <source>
        <dbReference type="ARBA" id="ARBA00022989"/>
    </source>
</evidence>
<evidence type="ECO:0000313" key="17">
    <source>
        <dbReference type="EMBL" id="ALL13835.1"/>
    </source>
</evidence>
<dbReference type="InterPro" id="IPR001460">
    <property type="entry name" value="PCN-bd_Tpept"/>
</dbReference>
<evidence type="ECO:0000256" key="12">
    <source>
        <dbReference type="ARBA" id="ARBA00023136"/>
    </source>
</evidence>
<keyword evidence="7" id="KW-0812">Transmembrane</keyword>
<evidence type="ECO:0000256" key="7">
    <source>
        <dbReference type="ARBA" id="ARBA00022692"/>
    </source>
</evidence>
<evidence type="ECO:0000256" key="1">
    <source>
        <dbReference type="ARBA" id="ARBA00004167"/>
    </source>
</evidence>
<dbReference type="Pfam" id="PF00905">
    <property type="entry name" value="Transpeptidase"/>
    <property type="match status" value="1"/>
</dbReference>
<evidence type="ECO:0000256" key="3">
    <source>
        <dbReference type="ARBA" id="ARBA00022475"/>
    </source>
</evidence>
<evidence type="ECO:0000256" key="6">
    <source>
        <dbReference type="ARBA" id="ARBA00022670"/>
    </source>
</evidence>
<dbReference type="SUPFAM" id="SSF56601">
    <property type="entry name" value="beta-lactamase/transpeptidase-like"/>
    <property type="match status" value="1"/>
</dbReference>
<evidence type="ECO:0000259" key="16">
    <source>
        <dbReference type="Pfam" id="PF03717"/>
    </source>
</evidence>
<dbReference type="STRING" id="69395.AQ619_11085"/>
<organism evidence="17 18">
    <name type="scientific">Caulobacter henricii</name>
    <dbReference type="NCBI Taxonomy" id="69395"/>
    <lineage>
        <taxon>Bacteria</taxon>
        <taxon>Pseudomonadati</taxon>
        <taxon>Pseudomonadota</taxon>
        <taxon>Alphaproteobacteria</taxon>
        <taxon>Caulobacterales</taxon>
        <taxon>Caulobacteraceae</taxon>
        <taxon>Caulobacter</taxon>
    </lineage>
</organism>
<evidence type="ECO:0000256" key="2">
    <source>
        <dbReference type="ARBA" id="ARBA00004236"/>
    </source>
</evidence>
<keyword evidence="10" id="KW-0573">Peptidoglycan synthesis</keyword>
<dbReference type="SUPFAM" id="SSF56519">
    <property type="entry name" value="Penicillin binding protein dimerisation domain"/>
    <property type="match status" value="1"/>
</dbReference>
<keyword evidence="12" id="KW-0472">Membrane</keyword>
<dbReference type="RefSeq" id="WP_062147295.1">
    <property type="nucleotide sequence ID" value="NZ_CP013002.1"/>
</dbReference>
<dbReference type="Proteomes" id="UP000056905">
    <property type="component" value="Chromosome"/>
</dbReference>
<dbReference type="GO" id="GO:0006508">
    <property type="term" value="P:proteolysis"/>
    <property type="evidence" value="ECO:0007669"/>
    <property type="project" value="UniProtKB-KW"/>
</dbReference>
<dbReference type="PANTHER" id="PTHR30627">
    <property type="entry name" value="PEPTIDOGLYCAN D,D-TRANSPEPTIDASE"/>
    <property type="match status" value="1"/>
</dbReference>
<feature type="compositionally biased region" description="Low complexity" evidence="14">
    <location>
        <begin position="639"/>
        <end position="651"/>
    </location>
</feature>
<evidence type="ECO:0000313" key="18">
    <source>
        <dbReference type="Proteomes" id="UP000056905"/>
    </source>
</evidence>
<dbReference type="OrthoDB" id="9766847at2"/>
<proteinExistence type="predicted"/>
<dbReference type="NCBIfam" id="TIGR03423">
    <property type="entry name" value="pbp2_mrdA"/>
    <property type="match status" value="1"/>
</dbReference>
<keyword evidence="4" id="KW-0997">Cell inner membrane</keyword>
<dbReference type="InterPro" id="IPR036138">
    <property type="entry name" value="PBP_dimer_sf"/>
</dbReference>
<keyword evidence="13" id="KW-0961">Cell wall biogenesis/degradation</keyword>
<evidence type="ECO:0000256" key="13">
    <source>
        <dbReference type="ARBA" id="ARBA00023316"/>
    </source>
</evidence>
<dbReference type="GO" id="GO:0008360">
    <property type="term" value="P:regulation of cell shape"/>
    <property type="evidence" value="ECO:0007669"/>
    <property type="project" value="UniProtKB-KW"/>
</dbReference>
<dbReference type="InterPro" id="IPR005311">
    <property type="entry name" value="PBP_dimer"/>
</dbReference>
<name>A0A0P0P088_9CAUL</name>
<evidence type="ECO:0000256" key="8">
    <source>
        <dbReference type="ARBA" id="ARBA00022801"/>
    </source>
</evidence>
<dbReference type="Gene3D" id="3.90.1310.10">
    <property type="entry name" value="Penicillin-binding protein 2a (Domain 2)"/>
    <property type="match status" value="1"/>
</dbReference>
<evidence type="ECO:0000256" key="9">
    <source>
        <dbReference type="ARBA" id="ARBA00022960"/>
    </source>
</evidence>
<dbReference type="Gene3D" id="3.40.710.10">
    <property type="entry name" value="DD-peptidase/beta-lactamase superfamily"/>
    <property type="match status" value="1"/>
</dbReference>
<dbReference type="KEGG" id="chq:AQ619_11085"/>
<evidence type="ECO:0000256" key="4">
    <source>
        <dbReference type="ARBA" id="ARBA00022519"/>
    </source>
</evidence>
<feature type="domain" description="Penicillin-binding protein transpeptidase" evidence="15">
    <location>
        <begin position="277"/>
        <end position="614"/>
    </location>
</feature>
<dbReference type="GO" id="GO:0071555">
    <property type="term" value="P:cell wall organization"/>
    <property type="evidence" value="ECO:0007669"/>
    <property type="project" value="UniProtKB-KW"/>
</dbReference>
<dbReference type="InterPro" id="IPR050515">
    <property type="entry name" value="Beta-lactam/transpept"/>
</dbReference>
<evidence type="ECO:0000259" key="15">
    <source>
        <dbReference type="Pfam" id="PF00905"/>
    </source>
</evidence>
<keyword evidence="5" id="KW-0121">Carboxypeptidase</keyword>
<sequence>MSEPSILFFEVNERQGVFHRRAFLMGGLAGVGLLALGGRLAQLQLIEAQRYQKLSAGNQFNYRLMPPPRGLILDRNGTPLASNRPNFRLMVIKDKGMDVEATLDDLSKLVPIDGSRRARLIKDIKRAPRKAPVAIMEDMSWEEFSRVNIRAPELPNVTADMGEVRVYPFGGAFAHVIGYVAKVSDRDLLAAEKDPTQDQDLLHHPGFRIGKQGVEKAFDTELRGRAGATKAEVDAQGRVVRLDPEGDIRPTPGKEIRLTLDADIQNRALEVMGEESGAIVVMDIRNGDLLCMASAPSFDANRFVRGLSGPEYKALSEYERKPLLDKSMTGTYPPGSTFKPTVALAALSAGVNPEVRVNCSGGWYYGGRTWRCWEKRGHGAQNMHDAIKNSCDIYFYQTALRIGPDAIAKAARAVGFGEIFDIGIPGQRRGIVPDRAWKKKAFKDPRNQIWFPGESPSYGIGQGALNVNALQLAVMTARLANGKKALVPRLIKSVGGVEQPSGAAVPDLPFSAEHLDYVREGMAAVSAAGGTAYANSQLGLGDIQMAGKTGTAQVRSFDKGVSRNSKDVRWRLKDHNLFVAFAPYDEPRYAVSVIIEHGGLGGGTAGAPRAREVMRVALLKDPEIRARIEKPMPMPDAPPEAAIEGAAPEDPVIGAPPPVAPQGPHI</sequence>
<keyword evidence="18" id="KW-1185">Reference proteome</keyword>
<feature type="region of interest" description="Disordered" evidence="14">
    <location>
        <begin position="630"/>
        <end position="666"/>
    </location>
</feature>
<dbReference type="AlphaFoldDB" id="A0A0P0P088"/>
<keyword evidence="11" id="KW-1133">Transmembrane helix</keyword>
<comment type="subcellular location">
    <subcellularLocation>
        <location evidence="2">Cell membrane</location>
    </subcellularLocation>
    <subcellularLocation>
        <location evidence="1">Membrane</location>
        <topology evidence="1">Single-pass membrane protein</topology>
    </subcellularLocation>
</comment>
<dbReference type="GO" id="GO:0009002">
    <property type="term" value="F:serine-type D-Ala-D-Ala carboxypeptidase activity"/>
    <property type="evidence" value="ECO:0007669"/>
    <property type="project" value="InterPro"/>
</dbReference>
<gene>
    <name evidence="17" type="ORF">AQ619_11085</name>
</gene>
<dbReference type="GO" id="GO:0008658">
    <property type="term" value="F:penicillin binding"/>
    <property type="evidence" value="ECO:0007669"/>
    <property type="project" value="InterPro"/>
</dbReference>
<feature type="compositionally biased region" description="Pro residues" evidence="14">
    <location>
        <begin position="654"/>
        <end position="666"/>
    </location>
</feature>
<accession>A0A0P0P088</accession>
<keyword evidence="8" id="KW-0378">Hydrolase</keyword>
<evidence type="ECO:0000256" key="5">
    <source>
        <dbReference type="ARBA" id="ARBA00022645"/>
    </source>
</evidence>
<evidence type="ECO:0000256" key="14">
    <source>
        <dbReference type="SAM" id="MobiDB-lite"/>
    </source>
</evidence>
<evidence type="ECO:0000256" key="10">
    <source>
        <dbReference type="ARBA" id="ARBA00022984"/>
    </source>
</evidence>